<organism evidence="6 7">
    <name type="scientific">Lysobacter cavernae</name>
    <dbReference type="NCBI Taxonomy" id="1685901"/>
    <lineage>
        <taxon>Bacteria</taxon>
        <taxon>Pseudomonadati</taxon>
        <taxon>Pseudomonadota</taxon>
        <taxon>Gammaproteobacteria</taxon>
        <taxon>Lysobacterales</taxon>
        <taxon>Lysobacteraceae</taxon>
        <taxon>Lysobacter</taxon>
    </lineage>
</organism>
<dbReference type="Gene3D" id="2.50.20.10">
    <property type="entry name" value="Lipoprotein localisation LolA/LolB/LppX"/>
    <property type="match status" value="1"/>
</dbReference>
<evidence type="ECO:0000256" key="4">
    <source>
        <dbReference type="ARBA" id="ARBA00022927"/>
    </source>
</evidence>
<evidence type="ECO:0000256" key="5">
    <source>
        <dbReference type="SAM" id="SignalP"/>
    </source>
</evidence>
<dbReference type="InterPro" id="IPR029046">
    <property type="entry name" value="LolA/LolB/LppX"/>
</dbReference>
<dbReference type="InterPro" id="IPR019207">
    <property type="entry name" value="DUF2092"/>
</dbReference>
<dbReference type="EMBL" id="JBHRXK010000002">
    <property type="protein sequence ID" value="MFC3550345.1"/>
    <property type="molecule type" value="Genomic_DNA"/>
</dbReference>
<keyword evidence="7" id="KW-1185">Reference proteome</keyword>
<feature type="chain" id="PRO_5045455730" evidence="5">
    <location>
        <begin position="22"/>
        <end position="265"/>
    </location>
</feature>
<keyword evidence="3 5" id="KW-0732">Signal</keyword>
<evidence type="ECO:0000313" key="7">
    <source>
        <dbReference type="Proteomes" id="UP001595740"/>
    </source>
</evidence>
<reference evidence="7" key="1">
    <citation type="journal article" date="2019" name="Int. J. Syst. Evol. Microbiol.">
        <title>The Global Catalogue of Microorganisms (GCM) 10K type strain sequencing project: providing services to taxonomists for standard genome sequencing and annotation.</title>
        <authorList>
            <consortium name="The Broad Institute Genomics Platform"/>
            <consortium name="The Broad Institute Genome Sequencing Center for Infectious Disease"/>
            <person name="Wu L."/>
            <person name="Ma J."/>
        </authorList>
    </citation>
    <scope>NUCLEOTIDE SEQUENCE [LARGE SCALE GENOMIC DNA]</scope>
    <source>
        <strain evidence="7">KCTC 42875</strain>
    </source>
</reference>
<protein>
    <submittedName>
        <fullName evidence="6">DUF2092 domain-containing protein</fullName>
    </submittedName>
</protein>
<accession>A0ABV7RLU1</accession>
<comment type="subunit">
    <text evidence="1">Monomer.</text>
</comment>
<evidence type="ECO:0000256" key="2">
    <source>
        <dbReference type="ARBA" id="ARBA00022448"/>
    </source>
</evidence>
<comment type="caution">
    <text evidence="6">The sequence shown here is derived from an EMBL/GenBank/DDBJ whole genome shotgun (WGS) entry which is preliminary data.</text>
</comment>
<sequence length="265" mass="28861">MSRIALFLALNAALFAPAALAQTKTAPPAAASAAPTVDPRATAALEKMGAHLRSLKHFGLHADTAIDLVMEDGQKLEFPGTVDYKVRAPNGLQVDVKSDRKERQMFFDGKTLTVYAPKMKYYASVDAPGTIHDLLSTAQDDFGIELPLADLFLWGTPQASKSAIQSAVFVGPARVDGSVTEHYAFRQQDVDWQVWIEVGDKPLPRRLVITTTDDPALPQYAATLDWNTNATFKDSSFTFAPSKDAQRIQLAEVDVVVVEDKEGTP</sequence>
<gene>
    <name evidence="6" type="ORF">ACFOLC_04895</name>
</gene>
<dbReference type="Proteomes" id="UP001595740">
    <property type="component" value="Unassembled WGS sequence"/>
</dbReference>
<evidence type="ECO:0000313" key="6">
    <source>
        <dbReference type="EMBL" id="MFC3550345.1"/>
    </source>
</evidence>
<evidence type="ECO:0000256" key="1">
    <source>
        <dbReference type="ARBA" id="ARBA00011245"/>
    </source>
</evidence>
<feature type="signal peptide" evidence="5">
    <location>
        <begin position="1"/>
        <end position="21"/>
    </location>
</feature>
<keyword evidence="2" id="KW-0813">Transport</keyword>
<proteinExistence type="predicted"/>
<dbReference type="RefSeq" id="WP_386758116.1">
    <property type="nucleotide sequence ID" value="NZ_JBHRXK010000002.1"/>
</dbReference>
<evidence type="ECO:0000256" key="3">
    <source>
        <dbReference type="ARBA" id="ARBA00022729"/>
    </source>
</evidence>
<keyword evidence="4" id="KW-0653">Protein transport</keyword>
<dbReference type="Pfam" id="PF09865">
    <property type="entry name" value="DUF2092"/>
    <property type="match status" value="1"/>
</dbReference>
<name>A0ABV7RLU1_9GAMM</name>
<dbReference type="SUPFAM" id="SSF89392">
    <property type="entry name" value="Prokaryotic lipoproteins and lipoprotein localization factors"/>
    <property type="match status" value="1"/>
</dbReference>